<evidence type="ECO:0000256" key="4">
    <source>
        <dbReference type="PIRSR" id="PIRSR000390-2"/>
    </source>
</evidence>
<evidence type="ECO:0000313" key="7">
    <source>
        <dbReference type="Proteomes" id="UP000730862"/>
    </source>
</evidence>
<dbReference type="Gene3D" id="3.40.640.10">
    <property type="entry name" value="Type I PLP-dependent aspartate aminotransferase-like (Major domain)"/>
    <property type="match status" value="1"/>
</dbReference>
<evidence type="ECO:0000256" key="5">
    <source>
        <dbReference type="RuleBase" id="RU004508"/>
    </source>
</evidence>
<feature type="modified residue" description="N6-(pyridoxal phosphate)lysine" evidence="4">
    <location>
        <position position="182"/>
    </location>
</feature>
<dbReference type="PANTHER" id="PTHR30244:SF9">
    <property type="entry name" value="PROTEIN RV3402C"/>
    <property type="match status" value="1"/>
</dbReference>
<proteinExistence type="inferred from homology"/>
<keyword evidence="1 4" id="KW-0663">Pyridoxal phosphate</keyword>
<dbReference type="InterPro" id="IPR015421">
    <property type="entry name" value="PyrdxlP-dep_Trfase_major"/>
</dbReference>
<sequence>MSINVTQPSMPDYEEYCEIIKGIWENKHLTNNGPLHQQLEDKLIDYLKVGNVSLATNGHLALEIAIAALELKGEVITTPYTFISTTQAIKRNGLVPIFCDINEEDFTIDVNKIESLITEKTSAILPVHVYGNICDVDKIEEIAKKYNLKVIYDAAHAFGVEYNDIGVGNFGNVSMFSFHATKVFNTVEGGALSYNDAGLYEKIKSLKNFGINKDNSIEYIAGNAKMDEFRAAMGIANLKNINENIAKRELIFKRYLDKLKAVEGISLIKYREGLKPNYSYFPIVVDKEKYGVSRDMLFNRLKGNGINTRKYFYPSINVSKPYFEKNYKQNTPIAYNISQNVMCLPMYSDLSLSEVDYICDTITKNGD</sequence>
<dbReference type="InterPro" id="IPR000653">
    <property type="entry name" value="DegT/StrS_aminotransferase"/>
</dbReference>
<evidence type="ECO:0000313" key="6">
    <source>
        <dbReference type="EMBL" id="MBS5964991.1"/>
    </source>
</evidence>
<name>A0A943LCP5_FINMA</name>
<dbReference type="PIRSF" id="PIRSF000390">
    <property type="entry name" value="PLP_StrS"/>
    <property type="match status" value="1"/>
</dbReference>
<accession>A0A943LCP5</accession>
<comment type="caution">
    <text evidence="6">The sequence shown here is derived from an EMBL/GenBank/DDBJ whole genome shotgun (WGS) entry which is preliminary data.</text>
</comment>
<dbReference type="GO" id="GO:0030170">
    <property type="term" value="F:pyridoxal phosphate binding"/>
    <property type="evidence" value="ECO:0007669"/>
    <property type="project" value="TreeGrafter"/>
</dbReference>
<protein>
    <submittedName>
        <fullName evidence="6">DegT/DnrJ/EryC1/StrS family aminotransferase</fullName>
    </submittedName>
</protein>
<reference evidence="6" key="1">
    <citation type="submission" date="2021-02" db="EMBL/GenBank/DDBJ databases">
        <title>Infant gut strain persistence is associated with maternal origin, phylogeny, and functional potential including surface adhesion and iron acquisition.</title>
        <authorList>
            <person name="Lou Y.C."/>
        </authorList>
    </citation>
    <scope>NUCLEOTIDE SEQUENCE</scope>
    <source>
        <strain evidence="6">L3_058_000G1_dasL3_058_000G1_concoct_72</strain>
    </source>
</reference>
<evidence type="ECO:0000256" key="2">
    <source>
        <dbReference type="ARBA" id="ARBA00037999"/>
    </source>
</evidence>
<dbReference type="GO" id="GO:0008483">
    <property type="term" value="F:transaminase activity"/>
    <property type="evidence" value="ECO:0007669"/>
    <property type="project" value="UniProtKB-KW"/>
</dbReference>
<organism evidence="6 7">
    <name type="scientific">Finegoldia magna</name>
    <name type="common">Peptostreptococcus magnus</name>
    <dbReference type="NCBI Taxonomy" id="1260"/>
    <lineage>
        <taxon>Bacteria</taxon>
        <taxon>Bacillati</taxon>
        <taxon>Bacillota</taxon>
        <taxon>Tissierellia</taxon>
        <taxon>Tissierellales</taxon>
        <taxon>Peptoniphilaceae</taxon>
        <taxon>Finegoldia</taxon>
    </lineage>
</organism>
<dbReference type="PANTHER" id="PTHR30244">
    <property type="entry name" value="TRANSAMINASE"/>
    <property type="match status" value="1"/>
</dbReference>
<dbReference type="Pfam" id="PF01041">
    <property type="entry name" value="DegT_DnrJ_EryC1"/>
    <property type="match status" value="1"/>
</dbReference>
<evidence type="ECO:0000256" key="3">
    <source>
        <dbReference type="PIRSR" id="PIRSR000390-1"/>
    </source>
</evidence>
<dbReference type="RefSeq" id="WP_278735739.1">
    <property type="nucleotide sequence ID" value="NZ_JAHAIK010000011.1"/>
</dbReference>
<feature type="active site" description="Proton acceptor" evidence="3">
    <location>
        <position position="182"/>
    </location>
</feature>
<keyword evidence="6" id="KW-0808">Transferase</keyword>
<dbReference type="CDD" id="cd00616">
    <property type="entry name" value="AHBA_syn"/>
    <property type="match status" value="1"/>
</dbReference>
<dbReference type="Proteomes" id="UP000730862">
    <property type="component" value="Unassembled WGS sequence"/>
</dbReference>
<dbReference type="GO" id="GO:0000271">
    <property type="term" value="P:polysaccharide biosynthetic process"/>
    <property type="evidence" value="ECO:0007669"/>
    <property type="project" value="TreeGrafter"/>
</dbReference>
<dbReference type="AlphaFoldDB" id="A0A943LCP5"/>
<evidence type="ECO:0000256" key="1">
    <source>
        <dbReference type="ARBA" id="ARBA00022898"/>
    </source>
</evidence>
<dbReference type="EMBL" id="JAHAIK010000011">
    <property type="protein sequence ID" value="MBS5964991.1"/>
    <property type="molecule type" value="Genomic_DNA"/>
</dbReference>
<keyword evidence="6" id="KW-0032">Aminotransferase</keyword>
<comment type="similarity">
    <text evidence="2 5">Belongs to the DegT/DnrJ/EryC1 family.</text>
</comment>
<dbReference type="SUPFAM" id="SSF53383">
    <property type="entry name" value="PLP-dependent transferases"/>
    <property type="match status" value="1"/>
</dbReference>
<gene>
    <name evidence="6" type="ORF">KIA07_04905</name>
</gene>
<dbReference type="InterPro" id="IPR015424">
    <property type="entry name" value="PyrdxlP-dep_Trfase"/>
</dbReference>